<gene>
    <name evidence="1" type="ORF">WN48_07701</name>
</gene>
<sequence>MESDYQEYLRAMFRIPYSYPVLIYSNLTHSNLRSSLTKLMEHGNIVTGVSHFAVS</sequence>
<protein>
    <submittedName>
        <fullName evidence="1">Uncharacterized protein</fullName>
    </submittedName>
</protein>
<organism evidence="1 2">
    <name type="scientific">Eufriesea mexicana</name>
    <dbReference type="NCBI Taxonomy" id="516756"/>
    <lineage>
        <taxon>Eukaryota</taxon>
        <taxon>Metazoa</taxon>
        <taxon>Ecdysozoa</taxon>
        <taxon>Arthropoda</taxon>
        <taxon>Hexapoda</taxon>
        <taxon>Insecta</taxon>
        <taxon>Pterygota</taxon>
        <taxon>Neoptera</taxon>
        <taxon>Endopterygota</taxon>
        <taxon>Hymenoptera</taxon>
        <taxon>Apocrita</taxon>
        <taxon>Aculeata</taxon>
        <taxon>Apoidea</taxon>
        <taxon>Anthophila</taxon>
        <taxon>Apidae</taxon>
        <taxon>Eufriesea</taxon>
    </lineage>
</organism>
<evidence type="ECO:0000313" key="2">
    <source>
        <dbReference type="Proteomes" id="UP000250275"/>
    </source>
</evidence>
<dbReference type="Proteomes" id="UP000250275">
    <property type="component" value="Unassembled WGS sequence"/>
</dbReference>
<accession>A0A310SY13</accession>
<name>A0A310SY13_9HYME</name>
<dbReference type="AlphaFoldDB" id="A0A310SY13"/>
<dbReference type="EMBL" id="KQ759841">
    <property type="protein sequence ID" value="OAD62634.1"/>
    <property type="molecule type" value="Genomic_DNA"/>
</dbReference>
<proteinExistence type="predicted"/>
<reference evidence="1 2" key="1">
    <citation type="submission" date="2015-07" db="EMBL/GenBank/DDBJ databases">
        <title>The genome of Eufriesea mexicana.</title>
        <authorList>
            <person name="Pan H."/>
            <person name="Kapheim K."/>
        </authorList>
    </citation>
    <scope>NUCLEOTIDE SEQUENCE [LARGE SCALE GENOMIC DNA]</scope>
    <source>
        <strain evidence="1">0111107269</strain>
        <tissue evidence="1">Whole body</tissue>
    </source>
</reference>
<keyword evidence="2" id="KW-1185">Reference proteome</keyword>
<evidence type="ECO:0000313" key="1">
    <source>
        <dbReference type="EMBL" id="OAD62634.1"/>
    </source>
</evidence>